<dbReference type="InterPro" id="IPR023168">
    <property type="entry name" value="GatB_Yqey_C_2"/>
</dbReference>
<sequence>MSDLQKQIQQAVINAMKAGEKERLKIIRLMTSSMKQIEVDERVELDDARIIAILDKMVKQRRESISQFKTAGRDDLVKQEAYEIDIIQEFLPQALSEEEIDNIVNQAIEKTAANSIKDMGKVMGIVKPQIIGRADMGEVSGRIKSTLSSN</sequence>
<dbReference type="Gene3D" id="1.10.1510.10">
    <property type="entry name" value="Uncharacterised protein YqeY/AIM41 PF09424, N-terminal domain"/>
    <property type="match status" value="1"/>
</dbReference>
<dbReference type="GO" id="GO:0016884">
    <property type="term" value="F:carbon-nitrogen ligase activity, with glutamine as amido-N-donor"/>
    <property type="evidence" value="ECO:0007669"/>
    <property type="project" value="InterPro"/>
</dbReference>
<evidence type="ECO:0000313" key="1">
    <source>
        <dbReference type="EMBL" id="VAW52075.1"/>
    </source>
</evidence>
<dbReference type="InterPro" id="IPR042184">
    <property type="entry name" value="YqeY/Aim41_N"/>
</dbReference>
<dbReference type="InterPro" id="IPR019004">
    <property type="entry name" value="YqeY/Aim41"/>
</dbReference>
<name>A0A3B0W832_9ZZZZ</name>
<protein>
    <submittedName>
        <fullName evidence="1">Transamidase GatB domain protein</fullName>
    </submittedName>
</protein>
<accession>A0A3B0W832</accession>
<proteinExistence type="predicted"/>
<dbReference type="PANTHER" id="PTHR28055">
    <property type="entry name" value="ALTERED INHERITANCE OF MITOCHONDRIA PROTEIN 41, MITOCHONDRIAL"/>
    <property type="match status" value="1"/>
</dbReference>
<organism evidence="1">
    <name type="scientific">hydrothermal vent metagenome</name>
    <dbReference type="NCBI Taxonomy" id="652676"/>
    <lineage>
        <taxon>unclassified sequences</taxon>
        <taxon>metagenomes</taxon>
        <taxon>ecological metagenomes</taxon>
    </lineage>
</organism>
<dbReference type="Gene3D" id="1.10.10.410">
    <property type="match status" value="1"/>
</dbReference>
<dbReference type="PANTHER" id="PTHR28055:SF1">
    <property type="entry name" value="ALTERED INHERITANCE OF MITOCHONDRIA PROTEIN 41, MITOCHONDRIAL"/>
    <property type="match status" value="1"/>
</dbReference>
<reference evidence="1" key="1">
    <citation type="submission" date="2018-06" db="EMBL/GenBank/DDBJ databases">
        <authorList>
            <person name="Zhirakovskaya E."/>
        </authorList>
    </citation>
    <scope>NUCLEOTIDE SEQUENCE</scope>
</reference>
<dbReference type="SUPFAM" id="SSF89095">
    <property type="entry name" value="GatB/YqeY motif"/>
    <property type="match status" value="1"/>
</dbReference>
<dbReference type="Pfam" id="PF09424">
    <property type="entry name" value="YqeY"/>
    <property type="match status" value="1"/>
</dbReference>
<dbReference type="AlphaFoldDB" id="A0A3B0W832"/>
<dbReference type="InterPro" id="IPR003789">
    <property type="entry name" value="Asn/Gln_tRNA_amidoTrase-B-like"/>
</dbReference>
<dbReference type="EMBL" id="UOFD01000039">
    <property type="protein sequence ID" value="VAW52075.1"/>
    <property type="molecule type" value="Genomic_DNA"/>
</dbReference>
<gene>
    <name evidence="1" type="ORF">MNBD_GAMMA06-1367</name>
</gene>